<sequence length="146" mass="16389">MQVDFYHLTQVPLERALPQIAEKVLATGGRLVIVAGEAAQRVKLDQLLWSYAPESFLPHGHSGGEDDSRQPVLIAETPDAANGARHIALVDGVWREEALGFDRAFHFFDEERIGEARLAWKGLADREGVKRNYWKQNDAGRWEKAA</sequence>
<dbReference type="AlphaFoldDB" id="A0A4S1XI28"/>
<dbReference type="InterPro" id="IPR007459">
    <property type="entry name" value="DNA_pol3_chi"/>
</dbReference>
<dbReference type="EMBL" id="SRXT01000001">
    <property type="protein sequence ID" value="TGX56314.1"/>
    <property type="molecule type" value="Genomic_DNA"/>
</dbReference>
<organism evidence="1 2">
    <name type="scientific">Sphingomonas gei</name>
    <dbReference type="NCBI Taxonomy" id="1395960"/>
    <lineage>
        <taxon>Bacteria</taxon>
        <taxon>Pseudomonadati</taxon>
        <taxon>Pseudomonadota</taxon>
        <taxon>Alphaproteobacteria</taxon>
        <taxon>Sphingomonadales</taxon>
        <taxon>Sphingomonadaceae</taxon>
        <taxon>Sphingomonas</taxon>
    </lineage>
</organism>
<dbReference type="GO" id="GO:0003887">
    <property type="term" value="F:DNA-directed DNA polymerase activity"/>
    <property type="evidence" value="ECO:0007669"/>
    <property type="project" value="InterPro"/>
</dbReference>
<gene>
    <name evidence="1" type="ORF">E5A73_01950</name>
</gene>
<dbReference type="PANTHER" id="PTHR38767:SF1">
    <property type="entry name" value="DNA POLYMERASE III SUBUNIT CHI"/>
    <property type="match status" value="1"/>
</dbReference>
<protein>
    <submittedName>
        <fullName evidence="1">DNA polymerase III subunit chi</fullName>
    </submittedName>
</protein>
<dbReference type="GO" id="GO:0032298">
    <property type="term" value="P:positive regulation of DNA-templated DNA replication initiation"/>
    <property type="evidence" value="ECO:0007669"/>
    <property type="project" value="TreeGrafter"/>
</dbReference>
<name>A0A4S1XI28_9SPHN</name>
<dbReference type="Gene3D" id="3.40.50.10110">
    <property type="entry name" value="DNA polymerase III subunit chi"/>
    <property type="match status" value="1"/>
</dbReference>
<dbReference type="SUPFAM" id="SSF102400">
    <property type="entry name" value="DNA polymerase III chi subunit"/>
    <property type="match status" value="1"/>
</dbReference>
<evidence type="ECO:0000313" key="2">
    <source>
        <dbReference type="Proteomes" id="UP000306147"/>
    </source>
</evidence>
<evidence type="ECO:0000313" key="1">
    <source>
        <dbReference type="EMBL" id="TGX56314.1"/>
    </source>
</evidence>
<reference evidence="1 2" key="1">
    <citation type="submission" date="2019-04" db="EMBL/GenBank/DDBJ databases">
        <title>Sphingomonas psychrotolerans sp. nov., isolated from soil in the Tianshan Mountains, Xinjiang, China.</title>
        <authorList>
            <person name="Luo Y."/>
            <person name="Sheng H."/>
        </authorList>
    </citation>
    <scope>NUCLEOTIDE SEQUENCE [LARGE SCALE GENOMIC DNA]</scope>
    <source>
        <strain evidence="1 2">ZFGT-11</strain>
    </source>
</reference>
<accession>A0A4S1XI28</accession>
<dbReference type="PANTHER" id="PTHR38767">
    <property type="entry name" value="DNA POLYMERASE III SUBUNIT CHI"/>
    <property type="match status" value="1"/>
</dbReference>
<dbReference type="NCBIfam" id="NF004347">
    <property type="entry name" value="PRK05728.1-4"/>
    <property type="match status" value="1"/>
</dbReference>
<keyword evidence="2" id="KW-1185">Reference proteome</keyword>
<dbReference type="GO" id="GO:0003677">
    <property type="term" value="F:DNA binding"/>
    <property type="evidence" value="ECO:0007669"/>
    <property type="project" value="InterPro"/>
</dbReference>
<dbReference type="Pfam" id="PF04364">
    <property type="entry name" value="DNA_pol3_chi"/>
    <property type="match status" value="1"/>
</dbReference>
<dbReference type="GO" id="GO:0006260">
    <property type="term" value="P:DNA replication"/>
    <property type="evidence" value="ECO:0007669"/>
    <property type="project" value="InterPro"/>
</dbReference>
<comment type="caution">
    <text evidence="1">The sequence shown here is derived from an EMBL/GenBank/DDBJ whole genome shotgun (WGS) entry which is preliminary data.</text>
</comment>
<dbReference type="RefSeq" id="WP_135962107.1">
    <property type="nucleotide sequence ID" value="NZ_SRXT01000001.1"/>
</dbReference>
<dbReference type="OrthoDB" id="9795973at2"/>
<dbReference type="Proteomes" id="UP000306147">
    <property type="component" value="Unassembled WGS sequence"/>
</dbReference>
<proteinExistence type="predicted"/>
<dbReference type="InterPro" id="IPR036768">
    <property type="entry name" value="PolIII_chi_sf"/>
</dbReference>